<evidence type="ECO:0000313" key="3">
    <source>
        <dbReference type="Proteomes" id="UP000015102"/>
    </source>
</evidence>
<dbReference type="InterPro" id="IPR023139">
    <property type="entry name" value="PBDC1-like_dom_sf"/>
</dbReference>
<name>T1GKG8_MEGSC</name>
<evidence type="ECO:0000313" key="2">
    <source>
        <dbReference type="EnsemblMetazoa" id="MESCA003991-PA"/>
    </source>
</evidence>
<organism evidence="2 3">
    <name type="scientific">Megaselia scalaris</name>
    <name type="common">Humpbacked fly</name>
    <name type="synonym">Phora scalaris</name>
    <dbReference type="NCBI Taxonomy" id="36166"/>
    <lineage>
        <taxon>Eukaryota</taxon>
        <taxon>Metazoa</taxon>
        <taxon>Ecdysozoa</taxon>
        <taxon>Arthropoda</taxon>
        <taxon>Hexapoda</taxon>
        <taxon>Insecta</taxon>
        <taxon>Pterygota</taxon>
        <taxon>Neoptera</taxon>
        <taxon>Endopterygota</taxon>
        <taxon>Diptera</taxon>
        <taxon>Brachycera</taxon>
        <taxon>Muscomorpha</taxon>
        <taxon>Platypezoidea</taxon>
        <taxon>Phoridae</taxon>
        <taxon>Megaseliini</taxon>
        <taxon>Megaselia</taxon>
    </lineage>
</organism>
<dbReference type="EMBL" id="CAQQ02394204">
    <property type="status" value="NOT_ANNOTATED_CDS"/>
    <property type="molecule type" value="Genomic_DNA"/>
</dbReference>
<dbReference type="AlphaFoldDB" id="T1GKG8"/>
<proteinExistence type="predicted"/>
<sequence>MLISTLDPKTIQLTPFDDVIYNTFRQDFPNLNVAVLSDEDLKDPNEKVRWRNFIEKFNKVDDFSFGTLLRADASKENSPENTLLVVRIQFLAIEIARNREGLNDSIRKNFKPVPSS</sequence>
<dbReference type="Pfam" id="PF04669">
    <property type="entry name" value="PBDC1"/>
    <property type="match status" value="1"/>
</dbReference>
<dbReference type="OMA" id="IQFYAFE"/>
<dbReference type="Proteomes" id="UP000015102">
    <property type="component" value="Unassembled WGS sequence"/>
</dbReference>
<dbReference type="Gene3D" id="1.10.3560.10">
    <property type="entry name" value="yst0336 like domain"/>
    <property type="match status" value="1"/>
</dbReference>
<dbReference type="PANTHER" id="PTHR13410:SF9">
    <property type="entry name" value="PROTEIN PBDC1"/>
    <property type="match status" value="1"/>
</dbReference>
<dbReference type="InterPro" id="IPR008476">
    <property type="entry name" value="PBDC1_metazoa/fungi"/>
</dbReference>
<keyword evidence="3" id="KW-1185">Reference proteome</keyword>
<dbReference type="HOGENOM" id="CLU_103791_3_0_1"/>
<dbReference type="EnsemblMetazoa" id="MESCA003991-RA">
    <property type="protein sequence ID" value="MESCA003991-PA"/>
    <property type="gene ID" value="MESCA003991"/>
</dbReference>
<dbReference type="STRING" id="36166.T1GKG8"/>
<dbReference type="GO" id="GO:0005737">
    <property type="term" value="C:cytoplasm"/>
    <property type="evidence" value="ECO:0007669"/>
    <property type="project" value="TreeGrafter"/>
</dbReference>
<dbReference type="InterPro" id="IPR021148">
    <property type="entry name" value="Polysacc_synth_dom"/>
</dbReference>
<feature type="domain" description="Polysaccharide biosynthesis" evidence="1">
    <location>
        <begin position="2"/>
        <end position="107"/>
    </location>
</feature>
<accession>T1GKG8</accession>
<protein>
    <recommendedName>
        <fullName evidence="1">Polysaccharide biosynthesis domain-containing protein</fullName>
    </recommendedName>
</protein>
<evidence type="ECO:0000259" key="1">
    <source>
        <dbReference type="Pfam" id="PF04669"/>
    </source>
</evidence>
<reference evidence="2" key="2">
    <citation type="submission" date="2015-06" db="UniProtKB">
        <authorList>
            <consortium name="EnsemblMetazoa"/>
        </authorList>
    </citation>
    <scope>IDENTIFICATION</scope>
</reference>
<reference evidence="3" key="1">
    <citation type="submission" date="2013-02" db="EMBL/GenBank/DDBJ databases">
        <authorList>
            <person name="Hughes D."/>
        </authorList>
    </citation>
    <scope>NUCLEOTIDE SEQUENCE</scope>
    <source>
        <strain>Durham</strain>
        <strain evidence="3">NC isolate 2 -- Noor lab</strain>
    </source>
</reference>
<dbReference type="PANTHER" id="PTHR13410">
    <property type="entry name" value="PROTEIN PBDC1"/>
    <property type="match status" value="1"/>
</dbReference>